<dbReference type="PANTHER" id="PTHR31899">
    <property type="entry name" value="BETA-CAROTENE 3-HYDROXYLASE 1, CHLOROPLASTIC"/>
    <property type="match status" value="1"/>
</dbReference>
<dbReference type="PANTHER" id="PTHR31899:SF9">
    <property type="entry name" value="BETA-CAROTENE 3-HYDROXYLASE 1, CHLOROPLASTIC"/>
    <property type="match status" value="1"/>
</dbReference>
<dbReference type="AlphaFoldDB" id="B0KSM1"/>
<sequence length="176" mass="20013">MEKYLSSRYPCASLCHHPDRSMLFNFAVLFGTLVAMEGVGTLAHKYIMHGWGWWLHRSHHEPQLGMLETNDLYLVALGLIATALVALGKSGFAPLQWVGGGVAGYGVLYVLAHDGFFHRHWPHKPRPVNRYLKRLHRAHRLHHAVKGRTGSVSFGFFYAPPLKRLTAQLRRKRSQP</sequence>
<accession>B0KSM1</accession>
<protein>
    <submittedName>
        <fullName evidence="5">Fatty acid hydroxylase</fullName>
    </submittedName>
</protein>
<dbReference type="EMBL" id="CP000926">
    <property type="protein sequence ID" value="ABY98546.1"/>
    <property type="molecule type" value="Genomic_DNA"/>
</dbReference>
<gene>
    <name evidence="5" type="ordered locus">PputGB1_2647</name>
</gene>
<keyword evidence="3" id="KW-0560">Oxidoreductase</keyword>
<organism evidence="5 6">
    <name type="scientific">Pseudomonas putida (strain GB-1)</name>
    <dbReference type="NCBI Taxonomy" id="76869"/>
    <lineage>
        <taxon>Bacteria</taxon>
        <taxon>Pseudomonadati</taxon>
        <taxon>Pseudomonadota</taxon>
        <taxon>Gammaproteobacteria</taxon>
        <taxon>Pseudomonadales</taxon>
        <taxon>Pseudomonadaceae</taxon>
        <taxon>Pseudomonas</taxon>
    </lineage>
</organism>
<evidence type="ECO:0000313" key="5">
    <source>
        <dbReference type="EMBL" id="ABY98546.1"/>
    </source>
</evidence>
<evidence type="ECO:0000256" key="2">
    <source>
        <dbReference type="ARBA" id="ARBA00022746"/>
    </source>
</evidence>
<dbReference type="GO" id="GO:0016119">
    <property type="term" value="P:carotene metabolic process"/>
    <property type="evidence" value="ECO:0007669"/>
    <property type="project" value="TreeGrafter"/>
</dbReference>
<keyword evidence="2" id="KW-0125">Carotenoid biosynthesis</keyword>
<comment type="similarity">
    <text evidence="1">Belongs to the sterol desaturase family.</text>
</comment>
<reference evidence="5 6" key="1">
    <citation type="submission" date="2008-01" db="EMBL/GenBank/DDBJ databases">
        <title>Complete sequence of Pseudomonas putida GB-1.</title>
        <authorList>
            <consortium name="US DOE Joint Genome Institute"/>
            <person name="Copeland A."/>
            <person name="Lucas S."/>
            <person name="Lapidus A."/>
            <person name="Barry K."/>
            <person name="Glavina del Rio T."/>
            <person name="Dalin E."/>
            <person name="Tice H."/>
            <person name="Pitluck S."/>
            <person name="Bruce D."/>
            <person name="Goodwin L."/>
            <person name="Chertkov O."/>
            <person name="Brettin T."/>
            <person name="Detter J.C."/>
            <person name="Han C."/>
            <person name="Kuske C.R."/>
            <person name="Schmutz J."/>
            <person name="Larimer F."/>
            <person name="Land M."/>
            <person name="Hauser L."/>
            <person name="Kyrpides N."/>
            <person name="Kim E."/>
            <person name="McCarthy J.K."/>
            <person name="Richardson P."/>
        </authorList>
    </citation>
    <scope>NUCLEOTIDE SEQUENCE [LARGE SCALE GENOMIC DNA]</scope>
    <source>
        <strain evidence="5 6">GB-1</strain>
    </source>
</reference>
<evidence type="ECO:0000256" key="1">
    <source>
        <dbReference type="ARBA" id="ARBA00009324"/>
    </source>
</evidence>
<keyword evidence="4" id="KW-0472">Membrane</keyword>
<dbReference type="Proteomes" id="UP000002157">
    <property type="component" value="Chromosome"/>
</dbReference>
<evidence type="ECO:0000313" key="6">
    <source>
        <dbReference type="Proteomes" id="UP000002157"/>
    </source>
</evidence>
<keyword evidence="4" id="KW-0812">Transmembrane</keyword>
<dbReference type="eggNOG" id="COG3000">
    <property type="taxonomic scope" value="Bacteria"/>
</dbReference>
<evidence type="ECO:0000256" key="3">
    <source>
        <dbReference type="ARBA" id="ARBA00023002"/>
    </source>
</evidence>
<feature type="transmembrane region" description="Helical" evidence="4">
    <location>
        <begin position="94"/>
        <end position="112"/>
    </location>
</feature>
<evidence type="ECO:0000256" key="4">
    <source>
        <dbReference type="SAM" id="Phobius"/>
    </source>
</evidence>
<proteinExistence type="inferred from homology"/>
<dbReference type="KEGG" id="ppg:PputGB1_2647"/>
<dbReference type="InterPro" id="IPR045019">
    <property type="entry name" value="BETA-OHASE-like"/>
</dbReference>
<keyword evidence="4" id="KW-1133">Transmembrane helix</keyword>
<dbReference type="HOGENOM" id="CLU_054855_1_0_6"/>
<feature type="transmembrane region" description="Helical" evidence="4">
    <location>
        <begin position="23"/>
        <end position="43"/>
    </location>
</feature>
<dbReference type="GO" id="GO:0016123">
    <property type="term" value="P:xanthophyll biosynthetic process"/>
    <property type="evidence" value="ECO:0007669"/>
    <property type="project" value="TreeGrafter"/>
</dbReference>
<feature type="transmembrane region" description="Helical" evidence="4">
    <location>
        <begin position="72"/>
        <end position="88"/>
    </location>
</feature>
<dbReference type="GO" id="GO:0010291">
    <property type="term" value="F:beta-carotene 3-hydroxylase activity"/>
    <property type="evidence" value="ECO:0007669"/>
    <property type="project" value="TreeGrafter"/>
</dbReference>
<name>B0KSM1_PSEPG</name>